<reference evidence="2 3" key="1">
    <citation type="submission" date="2019-11" db="EMBL/GenBank/DDBJ databases">
        <authorList>
            <person name="Im W.T."/>
        </authorList>
    </citation>
    <scope>NUCLEOTIDE SEQUENCE [LARGE SCALE GENOMIC DNA]</scope>
    <source>
        <strain evidence="2 3">SB-02</strain>
    </source>
</reference>
<organism evidence="2 3">
    <name type="scientific">Phnomibacter ginsenosidimutans</name>
    <dbReference type="NCBI Taxonomy" id="2676868"/>
    <lineage>
        <taxon>Bacteria</taxon>
        <taxon>Pseudomonadati</taxon>
        <taxon>Bacteroidota</taxon>
        <taxon>Chitinophagia</taxon>
        <taxon>Chitinophagales</taxon>
        <taxon>Chitinophagaceae</taxon>
        <taxon>Phnomibacter</taxon>
    </lineage>
</organism>
<evidence type="ECO:0000313" key="2">
    <source>
        <dbReference type="EMBL" id="QGW27781.1"/>
    </source>
</evidence>
<proteinExistence type="predicted"/>
<dbReference type="RefSeq" id="WP_157477867.1">
    <property type="nucleotide sequence ID" value="NZ_CP046566.1"/>
</dbReference>
<sequence>MNAISVYRRWLLGSYLLLLISLFIPAESIRLNGGTHTVALYFQQSAWAMVGVAVVLISLQWIWQLKKQQWLVWPGIISGLLLLAFALLRIIRLLQMPELADKQFSGQPQLGLYLMAVAALALMGVEGMQWRKNATRA</sequence>
<feature type="transmembrane region" description="Helical" evidence="1">
    <location>
        <begin position="44"/>
        <end position="63"/>
    </location>
</feature>
<keyword evidence="1" id="KW-1133">Transmembrane helix</keyword>
<keyword evidence="1" id="KW-0472">Membrane</keyword>
<feature type="transmembrane region" description="Helical" evidence="1">
    <location>
        <begin position="70"/>
        <end position="90"/>
    </location>
</feature>
<feature type="transmembrane region" description="Helical" evidence="1">
    <location>
        <begin position="110"/>
        <end position="128"/>
    </location>
</feature>
<keyword evidence="1" id="KW-0812">Transmembrane</keyword>
<gene>
    <name evidence="2" type="ORF">GLV81_06455</name>
</gene>
<evidence type="ECO:0000256" key="1">
    <source>
        <dbReference type="SAM" id="Phobius"/>
    </source>
</evidence>
<accession>A0A6I6GZ31</accession>
<name>A0A6I6GZ31_9BACT</name>
<dbReference type="EMBL" id="CP046566">
    <property type="protein sequence ID" value="QGW27781.1"/>
    <property type="molecule type" value="Genomic_DNA"/>
</dbReference>
<dbReference type="Proteomes" id="UP000426027">
    <property type="component" value="Chromosome"/>
</dbReference>
<protein>
    <submittedName>
        <fullName evidence="2">Uncharacterized protein</fullName>
    </submittedName>
</protein>
<dbReference type="KEGG" id="fls:GLV81_06455"/>
<keyword evidence="3" id="KW-1185">Reference proteome</keyword>
<dbReference type="AlphaFoldDB" id="A0A6I6GZ31"/>
<evidence type="ECO:0000313" key="3">
    <source>
        <dbReference type="Proteomes" id="UP000426027"/>
    </source>
</evidence>